<proteinExistence type="predicted"/>
<keyword evidence="4" id="KW-1185">Reference proteome</keyword>
<feature type="region of interest" description="Disordered" evidence="1">
    <location>
        <begin position="31"/>
        <end position="76"/>
    </location>
</feature>
<evidence type="ECO:0000313" key="4">
    <source>
        <dbReference type="Proteomes" id="UP000030765"/>
    </source>
</evidence>
<dbReference type="EMBL" id="KE525350">
    <property type="protein sequence ID" value="KFB50847.1"/>
    <property type="molecule type" value="Genomic_DNA"/>
</dbReference>
<sequence>MENRGTSTATPIPDSVANALMSIHPRYNSFHQHNAIPTSGPMGVGARYAQSTDNPSMAAHQNHSDVGPAGSGSAATQGAIQPAATSIVNLTNSSDVVIGPMTQYQGSVTIYQYMDATVEATRIATYWKSHVLRNGLHIRYCGNFASQLMFKYL</sequence>
<accession>A0A084WKV3</accession>
<dbReference type="OrthoDB" id="10001926at2759"/>
<dbReference type="Proteomes" id="UP000030765">
    <property type="component" value="Unassembled WGS sequence"/>
</dbReference>
<name>A0A084WKV3_ANOSI</name>
<dbReference type="EnsemblMetazoa" id="ASIC019122-RA">
    <property type="protein sequence ID" value="ASIC019122-PA"/>
    <property type="gene ID" value="ASIC019122"/>
</dbReference>
<reference evidence="3" key="2">
    <citation type="submission" date="2020-05" db="UniProtKB">
        <authorList>
            <consortium name="EnsemblMetazoa"/>
        </authorList>
    </citation>
    <scope>IDENTIFICATION</scope>
</reference>
<gene>
    <name evidence="2" type="ORF">ZHAS_00019122</name>
</gene>
<evidence type="ECO:0000313" key="3">
    <source>
        <dbReference type="EnsemblMetazoa" id="ASIC019122-PA"/>
    </source>
</evidence>
<dbReference type="EMBL" id="ATLV01024148">
    <property type="status" value="NOT_ANNOTATED_CDS"/>
    <property type="molecule type" value="Genomic_DNA"/>
</dbReference>
<protein>
    <submittedName>
        <fullName evidence="2 3">Uncharacterized protein</fullName>
    </submittedName>
</protein>
<dbReference type="VEuPathDB" id="VectorBase:ASIS024473"/>
<feature type="compositionally biased region" description="Polar residues" evidence="1">
    <location>
        <begin position="49"/>
        <end position="61"/>
    </location>
</feature>
<evidence type="ECO:0000313" key="2">
    <source>
        <dbReference type="EMBL" id="KFB50847.1"/>
    </source>
</evidence>
<evidence type="ECO:0000256" key="1">
    <source>
        <dbReference type="SAM" id="MobiDB-lite"/>
    </source>
</evidence>
<dbReference type="VEuPathDB" id="VectorBase:ASIC019122"/>
<dbReference type="AlphaFoldDB" id="A0A084WKV3"/>
<organism evidence="2">
    <name type="scientific">Anopheles sinensis</name>
    <name type="common">Mosquito</name>
    <dbReference type="NCBI Taxonomy" id="74873"/>
    <lineage>
        <taxon>Eukaryota</taxon>
        <taxon>Metazoa</taxon>
        <taxon>Ecdysozoa</taxon>
        <taxon>Arthropoda</taxon>
        <taxon>Hexapoda</taxon>
        <taxon>Insecta</taxon>
        <taxon>Pterygota</taxon>
        <taxon>Neoptera</taxon>
        <taxon>Endopterygota</taxon>
        <taxon>Diptera</taxon>
        <taxon>Nematocera</taxon>
        <taxon>Culicoidea</taxon>
        <taxon>Culicidae</taxon>
        <taxon>Anophelinae</taxon>
        <taxon>Anopheles</taxon>
    </lineage>
</organism>
<reference evidence="2 4" key="1">
    <citation type="journal article" date="2014" name="BMC Genomics">
        <title>Genome sequence of Anopheles sinensis provides insight into genetics basis of mosquito competence for malaria parasites.</title>
        <authorList>
            <person name="Zhou D."/>
            <person name="Zhang D."/>
            <person name="Ding G."/>
            <person name="Shi L."/>
            <person name="Hou Q."/>
            <person name="Ye Y."/>
            <person name="Xu Y."/>
            <person name="Zhou H."/>
            <person name="Xiong C."/>
            <person name="Li S."/>
            <person name="Yu J."/>
            <person name="Hong S."/>
            <person name="Yu X."/>
            <person name="Zou P."/>
            <person name="Chen C."/>
            <person name="Chang X."/>
            <person name="Wang W."/>
            <person name="Lv Y."/>
            <person name="Sun Y."/>
            <person name="Ma L."/>
            <person name="Shen B."/>
            <person name="Zhu C."/>
        </authorList>
    </citation>
    <scope>NUCLEOTIDE SEQUENCE [LARGE SCALE GENOMIC DNA]</scope>
</reference>